<proteinExistence type="predicted"/>
<feature type="transmembrane region" description="Helical" evidence="1">
    <location>
        <begin position="148"/>
        <end position="166"/>
    </location>
</feature>
<dbReference type="RefSeq" id="WP_207941489.1">
    <property type="nucleotide sequence ID" value="NZ_CP147251.1"/>
</dbReference>
<dbReference type="Proteomes" id="UP000664701">
    <property type="component" value="Chromosome"/>
</dbReference>
<feature type="transmembrane region" description="Helical" evidence="1">
    <location>
        <begin position="12"/>
        <end position="40"/>
    </location>
</feature>
<sequence length="214" mass="24208">MKKTNALNMSLFILILTLEISFTRSVSLNIFLIGLAVLFFLFQRKWASVILLVLLPLIPAFSTYWSVMLNGSGSEDAILLLTRTYAFAALGLSFAVGVDLEELLLVLEQKGVAPNFIYGLLVVVHSLPAIKNEVRAIQEASLLKGKRLYFWSPMFYIKTIFLAFAWRDHYTEAMYSHGYDETGVRTHQQHYISSLNGALWLSGLFFIGNILLFL</sequence>
<keyword evidence="1" id="KW-0472">Membrane</keyword>
<feature type="transmembrane region" description="Helical" evidence="1">
    <location>
        <begin position="77"/>
        <end position="96"/>
    </location>
</feature>
<accession>A0ABZ2SIG5</accession>
<keyword evidence="3" id="KW-1185">Reference proteome</keyword>
<keyword evidence="1" id="KW-1133">Transmembrane helix</keyword>
<evidence type="ECO:0000313" key="2">
    <source>
        <dbReference type="EMBL" id="WYJ75674.1"/>
    </source>
</evidence>
<keyword evidence="1" id="KW-0812">Transmembrane</keyword>
<feature type="transmembrane region" description="Helical" evidence="1">
    <location>
        <begin position="191"/>
        <end position="213"/>
    </location>
</feature>
<protein>
    <submittedName>
        <fullName evidence="2">Energy-coupling factor transport system permease</fullName>
    </submittedName>
</protein>
<gene>
    <name evidence="2" type="ORF">DOK78_000250</name>
</gene>
<organism evidence="2 3">
    <name type="scientific">Candidatus Enterococcus lowellii</name>
    <dbReference type="NCBI Taxonomy" id="2230877"/>
    <lineage>
        <taxon>Bacteria</taxon>
        <taxon>Bacillati</taxon>
        <taxon>Bacillota</taxon>
        <taxon>Bacilli</taxon>
        <taxon>Lactobacillales</taxon>
        <taxon>Enterococcaceae</taxon>
        <taxon>Enterococcus</taxon>
    </lineage>
</organism>
<name>A0ABZ2SIG5_9ENTE</name>
<dbReference type="EMBL" id="CP147251">
    <property type="protein sequence ID" value="WYJ75674.1"/>
    <property type="molecule type" value="Genomic_DNA"/>
</dbReference>
<evidence type="ECO:0000313" key="3">
    <source>
        <dbReference type="Proteomes" id="UP000664701"/>
    </source>
</evidence>
<reference evidence="2 3" key="1">
    <citation type="submission" date="2024-03" db="EMBL/GenBank/DDBJ databases">
        <title>The Genome Sequence of Enterococcus sp. DIV2402.</title>
        <authorList>
            <consortium name="The Broad Institute Genomics Platform"/>
            <consortium name="The Broad Institute Microbial Omics Core"/>
            <consortium name="The Broad Institute Genomic Center for Infectious Diseases"/>
            <person name="Earl A."/>
            <person name="Manson A."/>
            <person name="Gilmore M."/>
            <person name="Schwartman J."/>
            <person name="Shea T."/>
            <person name="Abouelleil A."/>
            <person name="Cao P."/>
            <person name="Chapman S."/>
            <person name="Cusick C."/>
            <person name="Young S."/>
            <person name="Neafsey D."/>
            <person name="Nusbaum C."/>
            <person name="Birren B."/>
        </authorList>
    </citation>
    <scope>NUCLEOTIDE SEQUENCE [LARGE SCALE GENOMIC DNA]</scope>
    <source>
        <strain evidence="2 3">DIV2402</strain>
    </source>
</reference>
<evidence type="ECO:0000256" key="1">
    <source>
        <dbReference type="SAM" id="Phobius"/>
    </source>
</evidence>
<feature type="transmembrane region" description="Helical" evidence="1">
    <location>
        <begin position="46"/>
        <end position="65"/>
    </location>
</feature>